<keyword evidence="10 12" id="KW-0472">Membrane</keyword>
<keyword evidence="4" id="KW-0479">Metal-binding</keyword>
<feature type="transmembrane region" description="Helical" evidence="12">
    <location>
        <begin position="253"/>
        <end position="272"/>
    </location>
</feature>
<dbReference type="EMBL" id="LFJN01000002">
    <property type="protein sequence ID" value="KPI45348.1"/>
    <property type="molecule type" value="Genomic_DNA"/>
</dbReference>
<feature type="transmembrane region" description="Helical" evidence="12">
    <location>
        <begin position="318"/>
        <end position="335"/>
    </location>
</feature>
<dbReference type="GeneID" id="28734609"/>
<dbReference type="PROSITE" id="PS51384">
    <property type="entry name" value="FAD_FR"/>
    <property type="match status" value="1"/>
</dbReference>
<feature type="transmembrane region" description="Helical" evidence="12">
    <location>
        <begin position="284"/>
        <end position="306"/>
    </location>
</feature>
<dbReference type="InterPro" id="IPR017927">
    <property type="entry name" value="FAD-bd_FR_type"/>
</dbReference>
<evidence type="ECO:0000256" key="11">
    <source>
        <dbReference type="SAM" id="MobiDB-lite"/>
    </source>
</evidence>
<dbReference type="GO" id="GO:0006811">
    <property type="term" value="P:monoatomic ion transport"/>
    <property type="evidence" value="ECO:0007669"/>
    <property type="project" value="UniProtKB-KW"/>
</dbReference>
<evidence type="ECO:0000256" key="2">
    <source>
        <dbReference type="ARBA" id="ARBA00022617"/>
    </source>
</evidence>
<proteinExistence type="predicted"/>
<dbReference type="SFLD" id="SFLDG01168">
    <property type="entry name" value="Ferric_reductase_subgroup_(FRE"/>
    <property type="match status" value="1"/>
</dbReference>
<dbReference type="SFLD" id="SFLDG01169">
    <property type="entry name" value="NADPH_oxidase_subgroup_(NOX)"/>
    <property type="match status" value="1"/>
</dbReference>
<keyword evidence="2" id="KW-0349">Heme</keyword>
<dbReference type="InterPro" id="IPR017938">
    <property type="entry name" value="Riboflavin_synthase-like_b-brl"/>
</dbReference>
<evidence type="ECO:0000256" key="5">
    <source>
        <dbReference type="ARBA" id="ARBA00022982"/>
    </source>
</evidence>
<dbReference type="SUPFAM" id="SSF52343">
    <property type="entry name" value="Ferredoxin reductase-like, C-terminal NADP-linked domain"/>
    <property type="match status" value="1"/>
</dbReference>
<evidence type="ECO:0000313" key="15">
    <source>
        <dbReference type="Proteomes" id="UP000038010"/>
    </source>
</evidence>
<dbReference type="FunFam" id="2.40.30.10:FF:000103">
    <property type="entry name" value="NADPH oxidase 2"/>
    <property type="match status" value="1"/>
</dbReference>
<evidence type="ECO:0000259" key="13">
    <source>
        <dbReference type="PROSITE" id="PS51384"/>
    </source>
</evidence>
<dbReference type="GO" id="GO:0046872">
    <property type="term" value="F:metal ion binding"/>
    <property type="evidence" value="ECO:0007669"/>
    <property type="project" value="UniProtKB-KW"/>
</dbReference>
<dbReference type="Proteomes" id="UP000038010">
    <property type="component" value="Unassembled WGS sequence"/>
</dbReference>
<dbReference type="Pfam" id="PF08022">
    <property type="entry name" value="FAD_binding_8"/>
    <property type="match status" value="1"/>
</dbReference>
<organism evidence="14 15">
    <name type="scientific">Cyphellophora attinorum</name>
    <dbReference type="NCBI Taxonomy" id="1664694"/>
    <lineage>
        <taxon>Eukaryota</taxon>
        <taxon>Fungi</taxon>
        <taxon>Dikarya</taxon>
        <taxon>Ascomycota</taxon>
        <taxon>Pezizomycotina</taxon>
        <taxon>Eurotiomycetes</taxon>
        <taxon>Chaetothyriomycetidae</taxon>
        <taxon>Chaetothyriales</taxon>
        <taxon>Cyphellophoraceae</taxon>
        <taxon>Cyphellophora</taxon>
    </lineage>
</organism>
<evidence type="ECO:0000256" key="8">
    <source>
        <dbReference type="ARBA" id="ARBA00023004"/>
    </source>
</evidence>
<evidence type="ECO:0000256" key="4">
    <source>
        <dbReference type="ARBA" id="ARBA00022723"/>
    </source>
</evidence>
<evidence type="ECO:0000256" key="1">
    <source>
        <dbReference type="ARBA" id="ARBA00004141"/>
    </source>
</evidence>
<dbReference type="GO" id="GO:0042554">
    <property type="term" value="P:superoxide anion generation"/>
    <property type="evidence" value="ECO:0007669"/>
    <property type="project" value="TreeGrafter"/>
</dbReference>
<keyword evidence="7" id="KW-0560">Oxidoreductase</keyword>
<dbReference type="SUPFAM" id="SSF63380">
    <property type="entry name" value="Riboflavin synthase domain-like"/>
    <property type="match status" value="1"/>
</dbReference>
<accession>A0A0N0NRQ1</accession>
<dbReference type="InterPro" id="IPR050369">
    <property type="entry name" value="RBOH/FRE"/>
</dbReference>
<feature type="transmembrane region" description="Helical" evidence="12">
    <location>
        <begin position="208"/>
        <end position="233"/>
    </location>
</feature>
<feature type="transmembrane region" description="Helical" evidence="12">
    <location>
        <begin position="122"/>
        <end position="144"/>
    </location>
</feature>
<evidence type="ECO:0000256" key="7">
    <source>
        <dbReference type="ARBA" id="ARBA00023002"/>
    </source>
</evidence>
<dbReference type="Pfam" id="PF08030">
    <property type="entry name" value="NAD_binding_6"/>
    <property type="match status" value="1"/>
</dbReference>
<dbReference type="AlphaFoldDB" id="A0A0N0NRQ1"/>
<feature type="transmembrane region" description="Helical" evidence="12">
    <location>
        <begin position="164"/>
        <end position="187"/>
    </location>
</feature>
<comment type="caution">
    <text evidence="14">The sequence shown here is derived from an EMBL/GenBank/DDBJ whole genome shotgun (WGS) entry which is preliminary data.</text>
</comment>
<keyword evidence="8" id="KW-0408">Iron</keyword>
<keyword evidence="9" id="KW-0813">Transport</keyword>
<evidence type="ECO:0000313" key="14">
    <source>
        <dbReference type="EMBL" id="KPI45348.1"/>
    </source>
</evidence>
<dbReference type="GO" id="GO:0016175">
    <property type="term" value="F:superoxide-generating NAD(P)H oxidase activity"/>
    <property type="evidence" value="ECO:0007669"/>
    <property type="project" value="TreeGrafter"/>
</dbReference>
<dbReference type="VEuPathDB" id="FungiDB:AB675_2735"/>
<dbReference type="GO" id="GO:0006952">
    <property type="term" value="P:defense response"/>
    <property type="evidence" value="ECO:0007669"/>
    <property type="project" value="TreeGrafter"/>
</dbReference>
<dbReference type="Gene3D" id="2.40.30.10">
    <property type="entry name" value="Translation factors"/>
    <property type="match status" value="1"/>
</dbReference>
<dbReference type="STRING" id="1664694.A0A0N0NRQ1"/>
<dbReference type="Pfam" id="PF01794">
    <property type="entry name" value="Ferric_reduct"/>
    <property type="match status" value="1"/>
</dbReference>
<sequence length="646" mass="72847">MSSSPPPYTDIVHTDWEPQPLVPKPLHIRPRYTPPLVRSNTTSHNNAPVHYIDNINKSPLSRSLRGSPNSSISQLSTMSERSRSTPLMRMLLSGEVSGEAPRDLSYKERFNRWMVNEGSRRVVVTVFILVHCMIFAFGFMNYQLKDNLTNARGTFGITYPIARSAALCLHFDVACILLPVCRTLISLARQTPLNGIIPFDKNITFHKLIGIAIVFFTWVHTIAHLNNIAQLAAKNKLGFVGFLKGNFLTGPGWSGWVMTVVLMAMFGTALEGPRRANFERFWNMHHLFIVFFVFWSIHGAFCMIPADNQPFCFGTGVFWQYWMVGGFAYLMERVLREIRGRHKTYVSKVIQHPSNVVEIQIKKDKTRTRAGQYIFLCCPEVSIWQYHPFTLTSAPEEDYISVHVRMVGNFTKALGKALGVEDKKPGDKKDRSKVVSMAPLTAGNNKNDMKLTKLLPRVYIDGPFGSASEDVFKFETALLVGAGIGVTPFASILKSIWYRMSNASAKKTRLRKVYFFWVCRDFGSLEWFKSLLHAIESQDKSHAIEIHAYLTAKISAADASNIILNSGETDAITGLRTPTNFGRPNWDMVFRAIRKIHSPGECGVFFCGPKGLGSQLHVKCNMYTHAGAGEKGKEGEYKFVWGKENF</sequence>
<dbReference type="PANTHER" id="PTHR11972">
    <property type="entry name" value="NADPH OXIDASE"/>
    <property type="match status" value="1"/>
</dbReference>
<comment type="subcellular location">
    <subcellularLocation>
        <location evidence="1">Membrane</location>
        <topology evidence="1">Multi-pass membrane protein</topology>
    </subcellularLocation>
</comment>
<feature type="compositionally biased region" description="Polar residues" evidence="11">
    <location>
        <begin position="59"/>
        <end position="79"/>
    </location>
</feature>
<dbReference type="RefSeq" id="XP_018005311.1">
    <property type="nucleotide sequence ID" value="XM_018142729.1"/>
</dbReference>
<evidence type="ECO:0000256" key="9">
    <source>
        <dbReference type="ARBA" id="ARBA00023065"/>
    </source>
</evidence>
<keyword evidence="15" id="KW-1185">Reference proteome</keyword>
<dbReference type="InterPro" id="IPR013121">
    <property type="entry name" value="Fe_red_NAD-bd_6"/>
</dbReference>
<keyword evidence="6 12" id="KW-1133">Transmembrane helix</keyword>
<evidence type="ECO:0000256" key="6">
    <source>
        <dbReference type="ARBA" id="ARBA00022989"/>
    </source>
</evidence>
<dbReference type="PANTHER" id="PTHR11972:SF153">
    <property type="entry name" value="SUPEROXIDE-GENERATING NADPH OXIDASE HEAVY CHAIN SUBUNIT A"/>
    <property type="match status" value="1"/>
</dbReference>
<evidence type="ECO:0000256" key="12">
    <source>
        <dbReference type="SAM" id="Phobius"/>
    </source>
</evidence>
<feature type="domain" description="FAD-binding FR-type" evidence="13">
    <location>
        <begin position="339"/>
        <end position="470"/>
    </location>
</feature>
<keyword evidence="9" id="KW-0406">Ion transport</keyword>
<gene>
    <name evidence="14" type="ORF">AB675_2735</name>
</gene>
<dbReference type="CDD" id="cd06186">
    <property type="entry name" value="NOX_Duox_like_FAD_NADP"/>
    <property type="match status" value="1"/>
</dbReference>
<keyword evidence="3 12" id="KW-0812">Transmembrane</keyword>
<evidence type="ECO:0000256" key="3">
    <source>
        <dbReference type="ARBA" id="ARBA00022692"/>
    </source>
</evidence>
<dbReference type="Gene3D" id="3.40.50.80">
    <property type="entry name" value="Nucleotide-binding domain of ferredoxin-NADP reductase (FNR) module"/>
    <property type="match status" value="1"/>
</dbReference>
<reference evidence="14 15" key="1">
    <citation type="submission" date="2015-06" db="EMBL/GenBank/DDBJ databases">
        <title>Draft genome of the ant-associated black yeast Phialophora attae CBS 131958.</title>
        <authorList>
            <person name="Moreno L.F."/>
            <person name="Stielow B.J."/>
            <person name="de Hoog S."/>
            <person name="Vicente V.A."/>
            <person name="Weiss V.A."/>
            <person name="de Vries M."/>
            <person name="Cruz L.M."/>
            <person name="Souza E.M."/>
        </authorList>
    </citation>
    <scope>NUCLEOTIDE SEQUENCE [LARGE SCALE GENOMIC DNA]</scope>
    <source>
        <strain evidence="14 15">CBS 131958</strain>
    </source>
</reference>
<feature type="region of interest" description="Disordered" evidence="11">
    <location>
        <begin position="59"/>
        <end position="82"/>
    </location>
</feature>
<dbReference type="InterPro" id="IPR039261">
    <property type="entry name" value="FNR_nucleotide-bd"/>
</dbReference>
<dbReference type="GO" id="GO:0043020">
    <property type="term" value="C:NADPH oxidase complex"/>
    <property type="evidence" value="ECO:0007669"/>
    <property type="project" value="TreeGrafter"/>
</dbReference>
<dbReference type="InterPro" id="IPR013112">
    <property type="entry name" value="FAD-bd_8"/>
</dbReference>
<evidence type="ECO:0000256" key="10">
    <source>
        <dbReference type="ARBA" id="ARBA00023136"/>
    </source>
</evidence>
<dbReference type="FunFam" id="3.40.50.80:FF:000004">
    <property type="entry name" value="NADPH oxidase isoform 2"/>
    <property type="match status" value="1"/>
</dbReference>
<dbReference type="SFLD" id="SFLDS00052">
    <property type="entry name" value="Ferric_Reductase_Domain"/>
    <property type="match status" value="1"/>
</dbReference>
<dbReference type="OrthoDB" id="167398at2759"/>
<name>A0A0N0NRQ1_9EURO</name>
<dbReference type="InterPro" id="IPR013130">
    <property type="entry name" value="Fe3_Rdtase_TM_dom"/>
</dbReference>
<protein>
    <submittedName>
        <fullName evidence="14">Superoxide-generating NADPH oxidase heavy chain subunit A</fullName>
    </submittedName>
</protein>
<keyword evidence="5" id="KW-0249">Electron transport</keyword>